<keyword evidence="4" id="KW-1185">Reference proteome</keyword>
<feature type="transmembrane region" description="Helical" evidence="2">
    <location>
        <begin position="232"/>
        <end position="252"/>
    </location>
</feature>
<feature type="region of interest" description="Disordered" evidence="1">
    <location>
        <begin position="1"/>
        <end position="82"/>
    </location>
</feature>
<dbReference type="Proteomes" id="UP001302745">
    <property type="component" value="Unassembled WGS sequence"/>
</dbReference>
<keyword evidence="2" id="KW-0472">Membrane</keyword>
<evidence type="ECO:0000256" key="2">
    <source>
        <dbReference type="SAM" id="Phobius"/>
    </source>
</evidence>
<protein>
    <submittedName>
        <fullName evidence="3">Uncharacterized protein</fullName>
    </submittedName>
</protein>
<evidence type="ECO:0000313" key="4">
    <source>
        <dbReference type="Proteomes" id="UP001302745"/>
    </source>
</evidence>
<feature type="compositionally biased region" description="Low complexity" evidence="1">
    <location>
        <begin position="7"/>
        <end position="16"/>
    </location>
</feature>
<feature type="compositionally biased region" description="Acidic residues" evidence="1">
    <location>
        <begin position="44"/>
        <end position="62"/>
    </location>
</feature>
<accession>A0AAN6VDD6</accession>
<keyword evidence="2" id="KW-0812">Transmembrane</keyword>
<organism evidence="3 4">
    <name type="scientific">Chaetomidium leptoderma</name>
    <dbReference type="NCBI Taxonomy" id="669021"/>
    <lineage>
        <taxon>Eukaryota</taxon>
        <taxon>Fungi</taxon>
        <taxon>Dikarya</taxon>
        <taxon>Ascomycota</taxon>
        <taxon>Pezizomycotina</taxon>
        <taxon>Sordariomycetes</taxon>
        <taxon>Sordariomycetidae</taxon>
        <taxon>Sordariales</taxon>
        <taxon>Chaetomiaceae</taxon>
        <taxon>Chaetomidium</taxon>
    </lineage>
</organism>
<comment type="caution">
    <text evidence="3">The sequence shown here is derived from an EMBL/GenBank/DDBJ whole genome shotgun (WGS) entry which is preliminary data.</text>
</comment>
<feature type="transmembrane region" description="Helical" evidence="2">
    <location>
        <begin position="113"/>
        <end position="135"/>
    </location>
</feature>
<reference evidence="3" key="1">
    <citation type="journal article" date="2023" name="Mol. Phylogenet. Evol.">
        <title>Genome-scale phylogeny and comparative genomics of the fungal order Sordariales.</title>
        <authorList>
            <person name="Hensen N."/>
            <person name="Bonometti L."/>
            <person name="Westerberg I."/>
            <person name="Brannstrom I.O."/>
            <person name="Guillou S."/>
            <person name="Cros-Aarteil S."/>
            <person name="Calhoun S."/>
            <person name="Haridas S."/>
            <person name="Kuo A."/>
            <person name="Mondo S."/>
            <person name="Pangilinan J."/>
            <person name="Riley R."/>
            <person name="LaButti K."/>
            <person name="Andreopoulos B."/>
            <person name="Lipzen A."/>
            <person name="Chen C."/>
            <person name="Yan M."/>
            <person name="Daum C."/>
            <person name="Ng V."/>
            <person name="Clum A."/>
            <person name="Steindorff A."/>
            <person name="Ohm R.A."/>
            <person name="Martin F."/>
            <person name="Silar P."/>
            <person name="Natvig D.O."/>
            <person name="Lalanne C."/>
            <person name="Gautier V."/>
            <person name="Ament-Velasquez S.L."/>
            <person name="Kruys A."/>
            <person name="Hutchinson M.I."/>
            <person name="Powell A.J."/>
            <person name="Barry K."/>
            <person name="Miller A.N."/>
            <person name="Grigoriev I.V."/>
            <person name="Debuchy R."/>
            <person name="Gladieux P."/>
            <person name="Hiltunen Thoren M."/>
            <person name="Johannesson H."/>
        </authorList>
    </citation>
    <scope>NUCLEOTIDE SEQUENCE</scope>
    <source>
        <strain evidence="3">CBS 538.74</strain>
    </source>
</reference>
<dbReference type="AlphaFoldDB" id="A0AAN6VDD6"/>
<sequence>MDENLRASSSASAAWRPNRRRVPQPPGRRRPDLAPHDSGREETVEPEESDESEEEEAREDEDPHIQAPNNDAPDDDPAPVLPQVRVAPVPREETLNPAIHYPPYVLLLGSVPFLLYLALYLVDFVVLYLTVVPGAGIKMLKLALKEPDLFVAPLPAQPPPGVWTQLASIALSLVGSQVAGSTHRSINLLLMWSFALDIAAFGSAVLFIVFLWCQSWRLPSQPPRIVQSWWSLFGGYIYPWSTLIFLAIWRACTTPPEELLYGPILATTLMPLTSTWVFWLFVMNLSPFLATQIPCSCYWQLAVSRYRLDSLDPYQHQIHPIVGWMQFLLLLDMLGLLGRTTEYCRQCITYYVDQTIHARYPEIVANRRAVLPVQ</sequence>
<name>A0AAN6VDD6_9PEZI</name>
<feature type="transmembrane region" description="Helical" evidence="2">
    <location>
        <begin position="259"/>
        <end position="282"/>
    </location>
</feature>
<reference evidence="3" key="2">
    <citation type="submission" date="2023-05" db="EMBL/GenBank/DDBJ databases">
        <authorList>
            <consortium name="Lawrence Berkeley National Laboratory"/>
            <person name="Steindorff A."/>
            <person name="Hensen N."/>
            <person name="Bonometti L."/>
            <person name="Westerberg I."/>
            <person name="Brannstrom I.O."/>
            <person name="Guillou S."/>
            <person name="Cros-Aarteil S."/>
            <person name="Calhoun S."/>
            <person name="Haridas S."/>
            <person name="Kuo A."/>
            <person name="Mondo S."/>
            <person name="Pangilinan J."/>
            <person name="Riley R."/>
            <person name="Labutti K."/>
            <person name="Andreopoulos B."/>
            <person name="Lipzen A."/>
            <person name="Chen C."/>
            <person name="Yanf M."/>
            <person name="Daum C."/>
            <person name="Ng V."/>
            <person name="Clum A."/>
            <person name="Ohm R."/>
            <person name="Martin F."/>
            <person name="Silar P."/>
            <person name="Natvig D."/>
            <person name="Lalanne C."/>
            <person name="Gautier V."/>
            <person name="Ament-Velasquez S.L."/>
            <person name="Kruys A."/>
            <person name="Hutchinson M.I."/>
            <person name="Powell A.J."/>
            <person name="Barry K."/>
            <person name="Miller A.N."/>
            <person name="Grigoriev I.V."/>
            <person name="Debuchy R."/>
            <person name="Gladieux P."/>
            <person name="Thoren M.H."/>
            <person name="Johannesson H."/>
        </authorList>
    </citation>
    <scope>NUCLEOTIDE SEQUENCE</scope>
    <source>
        <strain evidence="3">CBS 538.74</strain>
    </source>
</reference>
<feature type="transmembrane region" description="Helical" evidence="2">
    <location>
        <begin position="189"/>
        <end position="212"/>
    </location>
</feature>
<evidence type="ECO:0000256" key="1">
    <source>
        <dbReference type="SAM" id="MobiDB-lite"/>
    </source>
</evidence>
<gene>
    <name evidence="3" type="ORF">C8A00DRAFT_38412</name>
</gene>
<evidence type="ECO:0000313" key="3">
    <source>
        <dbReference type="EMBL" id="KAK4148999.1"/>
    </source>
</evidence>
<proteinExistence type="predicted"/>
<feature type="transmembrane region" description="Helical" evidence="2">
    <location>
        <begin position="318"/>
        <end position="337"/>
    </location>
</feature>
<dbReference type="EMBL" id="MU857219">
    <property type="protein sequence ID" value="KAK4148999.1"/>
    <property type="molecule type" value="Genomic_DNA"/>
</dbReference>
<keyword evidence="2" id="KW-1133">Transmembrane helix</keyword>
<feature type="compositionally biased region" description="Basic and acidic residues" evidence="1">
    <location>
        <begin position="29"/>
        <end position="43"/>
    </location>
</feature>